<evidence type="ECO:0000313" key="8">
    <source>
        <dbReference type="Proteomes" id="UP001529369"/>
    </source>
</evidence>
<dbReference type="PANTHER" id="PTHR30468">
    <property type="entry name" value="ALPHA-KETOGLUTARATE-DEPENDENT SULFONATE DIOXYGENASE"/>
    <property type="match status" value="1"/>
</dbReference>
<dbReference type="SUPFAM" id="SSF51197">
    <property type="entry name" value="Clavaminate synthase-like"/>
    <property type="match status" value="1"/>
</dbReference>
<organism evidence="7 8">
    <name type="scientific">Paeniroseomonas aquatica</name>
    <dbReference type="NCBI Taxonomy" id="373043"/>
    <lineage>
        <taxon>Bacteria</taxon>
        <taxon>Pseudomonadati</taxon>
        <taxon>Pseudomonadota</taxon>
        <taxon>Alphaproteobacteria</taxon>
        <taxon>Acetobacterales</taxon>
        <taxon>Acetobacteraceae</taxon>
        <taxon>Paeniroseomonas</taxon>
    </lineage>
</organism>
<protein>
    <submittedName>
        <fullName evidence="7">TauD/TfdA family dioxygenase</fullName>
    </submittedName>
</protein>
<evidence type="ECO:0000256" key="2">
    <source>
        <dbReference type="ARBA" id="ARBA00022723"/>
    </source>
</evidence>
<evidence type="ECO:0000256" key="1">
    <source>
        <dbReference type="ARBA" id="ARBA00005896"/>
    </source>
</evidence>
<keyword evidence="4" id="KW-0560">Oxidoreductase</keyword>
<name>A0ABT8A427_9PROT</name>
<sequence length="138" mass="15119">MIAMSSLSANQGPRYRHASDAGAPFETITIDKLTPVIGAEIGGVDLANPSNRQMDEIHRALAENLVIFFRDQSLTQDQHLDFGRRFGPLHIHPAAPTEPGHPELMIIRADKDSPRANGEGWHSDVSCDLEPPLGSILY</sequence>
<keyword evidence="5" id="KW-0408">Iron</keyword>
<evidence type="ECO:0000256" key="4">
    <source>
        <dbReference type="ARBA" id="ARBA00023002"/>
    </source>
</evidence>
<evidence type="ECO:0000313" key="7">
    <source>
        <dbReference type="EMBL" id="MDN3564386.1"/>
    </source>
</evidence>
<dbReference type="InterPro" id="IPR003819">
    <property type="entry name" value="TauD/TfdA-like"/>
</dbReference>
<dbReference type="Proteomes" id="UP001529369">
    <property type="component" value="Unassembled WGS sequence"/>
</dbReference>
<dbReference type="InterPro" id="IPR051323">
    <property type="entry name" value="AtsK-like"/>
</dbReference>
<keyword evidence="8" id="KW-1185">Reference proteome</keyword>
<feature type="domain" description="TauD/TfdA-like" evidence="6">
    <location>
        <begin position="30"/>
        <end position="138"/>
    </location>
</feature>
<dbReference type="RefSeq" id="WP_290316183.1">
    <property type="nucleotide sequence ID" value="NZ_JAUFPN010000083.1"/>
</dbReference>
<reference evidence="8" key="1">
    <citation type="journal article" date="2019" name="Int. J. Syst. Evol. Microbiol.">
        <title>The Global Catalogue of Microorganisms (GCM) 10K type strain sequencing project: providing services to taxonomists for standard genome sequencing and annotation.</title>
        <authorList>
            <consortium name="The Broad Institute Genomics Platform"/>
            <consortium name="The Broad Institute Genome Sequencing Center for Infectious Disease"/>
            <person name="Wu L."/>
            <person name="Ma J."/>
        </authorList>
    </citation>
    <scope>NUCLEOTIDE SEQUENCE [LARGE SCALE GENOMIC DNA]</scope>
    <source>
        <strain evidence="8">CECT 7131</strain>
    </source>
</reference>
<proteinExistence type="inferred from homology"/>
<keyword evidence="3 7" id="KW-0223">Dioxygenase</keyword>
<dbReference type="EMBL" id="JAUFPN010000083">
    <property type="protein sequence ID" value="MDN3564386.1"/>
    <property type="molecule type" value="Genomic_DNA"/>
</dbReference>
<comment type="caution">
    <text evidence="7">The sequence shown here is derived from an EMBL/GenBank/DDBJ whole genome shotgun (WGS) entry which is preliminary data.</text>
</comment>
<dbReference type="GO" id="GO:0051213">
    <property type="term" value="F:dioxygenase activity"/>
    <property type="evidence" value="ECO:0007669"/>
    <property type="project" value="UniProtKB-KW"/>
</dbReference>
<accession>A0ABT8A427</accession>
<evidence type="ECO:0000259" key="6">
    <source>
        <dbReference type="Pfam" id="PF02668"/>
    </source>
</evidence>
<dbReference type="Pfam" id="PF02668">
    <property type="entry name" value="TauD"/>
    <property type="match status" value="1"/>
</dbReference>
<dbReference type="InterPro" id="IPR042098">
    <property type="entry name" value="TauD-like_sf"/>
</dbReference>
<keyword evidence="2" id="KW-0479">Metal-binding</keyword>
<dbReference type="PANTHER" id="PTHR30468:SF1">
    <property type="entry name" value="ALPHA-KETOGLUTARATE-DEPENDENT SULFONATE DIOXYGENASE"/>
    <property type="match status" value="1"/>
</dbReference>
<feature type="non-terminal residue" evidence="7">
    <location>
        <position position="138"/>
    </location>
</feature>
<comment type="similarity">
    <text evidence="1">Belongs to the TfdA dioxygenase family.</text>
</comment>
<gene>
    <name evidence="7" type="ORF">QWZ14_08395</name>
</gene>
<dbReference type="Gene3D" id="3.60.130.10">
    <property type="entry name" value="Clavaminate synthase-like"/>
    <property type="match status" value="1"/>
</dbReference>
<evidence type="ECO:0000256" key="5">
    <source>
        <dbReference type="ARBA" id="ARBA00023004"/>
    </source>
</evidence>
<evidence type="ECO:0000256" key="3">
    <source>
        <dbReference type="ARBA" id="ARBA00022964"/>
    </source>
</evidence>